<dbReference type="AlphaFoldDB" id="A0A7S0PJL1"/>
<gene>
    <name evidence="1" type="ORF">LDAN0322_LOCUS208</name>
</gene>
<accession>A0A7S0PJL1</accession>
<evidence type="ECO:0000313" key="1">
    <source>
        <dbReference type="EMBL" id="CAD8574064.1"/>
    </source>
</evidence>
<sequence length="115" mass="13663">MNPTTIRPTFILRQTTGILRKTMFSTQPPAADRLRCIFEEYRQQNYSQELPSRFRKEMVQAMLRRSQRHDSRIHLEEVRRVLANIGASEKISQEELHEIFHGDDGVDVKQMIMYL</sequence>
<name>A0A7S0PJL1_9STRA</name>
<proteinExistence type="predicted"/>
<protein>
    <recommendedName>
        <fullName evidence="2">Calmodulin</fullName>
    </recommendedName>
</protein>
<dbReference type="EMBL" id="HBEU01000324">
    <property type="protein sequence ID" value="CAD8574064.1"/>
    <property type="molecule type" value="Transcribed_RNA"/>
</dbReference>
<organism evidence="1">
    <name type="scientific">Leptocylindrus aporus</name>
    <dbReference type="NCBI Taxonomy" id="1398097"/>
    <lineage>
        <taxon>Eukaryota</taxon>
        <taxon>Sar</taxon>
        <taxon>Stramenopiles</taxon>
        <taxon>Ochrophyta</taxon>
        <taxon>Bacillariophyta</taxon>
        <taxon>Coscinodiscophyceae</taxon>
        <taxon>Chaetocerotophycidae</taxon>
        <taxon>Leptocylindrales</taxon>
        <taxon>Leptocylindraceae</taxon>
        <taxon>Leptocylindrus</taxon>
    </lineage>
</organism>
<evidence type="ECO:0008006" key="2">
    <source>
        <dbReference type="Google" id="ProtNLM"/>
    </source>
</evidence>
<reference evidence="1" key="1">
    <citation type="submission" date="2021-01" db="EMBL/GenBank/DDBJ databases">
        <authorList>
            <person name="Corre E."/>
            <person name="Pelletier E."/>
            <person name="Niang G."/>
            <person name="Scheremetjew M."/>
            <person name="Finn R."/>
            <person name="Kale V."/>
            <person name="Holt S."/>
            <person name="Cochrane G."/>
            <person name="Meng A."/>
            <person name="Brown T."/>
            <person name="Cohen L."/>
        </authorList>
    </citation>
    <scope>NUCLEOTIDE SEQUENCE</scope>
    <source>
        <strain evidence="1">B651</strain>
    </source>
</reference>